<dbReference type="SUPFAM" id="SSF48264">
    <property type="entry name" value="Cytochrome P450"/>
    <property type="match status" value="1"/>
</dbReference>
<evidence type="ECO:0000256" key="6">
    <source>
        <dbReference type="ARBA" id="ARBA00022723"/>
    </source>
</evidence>
<organism evidence="13 14">
    <name type="scientific">Zopfia rhizophila CBS 207.26</name>
    <dbReference type="NCBI Taxonomy" id="1314779"/>
    <lineage>
        <taxon>Eukaryota</taxon>
        <taxon>Fungi</taxon>
        <taxon>Dikarya</taxon>
        <taxon>Ascomycota</taxon>
        <taxon>Pezizomycotina</taxon>
        <taxon>Dothideomycetes</taxon>
        <taxon>Dothideomycetes incertae sedis</taxon>
        <taxon>Zopfiaceae</taxon>
        <taxon>Zopfia</taxon>
    </lineage>
</organism>
<dbReference type="PANTHER" id="PTHR46206">
    <property type="entry name" value="CYTOCHROME P450"/>
    <property type="match status" value="1"/>
</dbReference>
<dbReference type="GO" id="GO:0005506">
    <property type="term" value="F:iron ion binding"/>
    <property type="evidence" value="ECO:0007669"/>
    <property type="project" value="InterPro"/>
</dbReference>
<evidence type="ECO:0000256" key="5">
    <source>
        <dbReference type="ARBA" id="ARBA00022692"/>
    </source>
</evidence>
<evidence type="ECO:0000256" key="12">
    <source>
        <dbReference type="SAM" id="Phobius"/>
    </source>
</evidence>
<evidence type="ECO:0000313" key="13">
    <source>
        <dbReference type="EMBL" id="KAF2188051.1"/>
    </source>
</evidence>
<dbReference type="PANTHER" id="PTHR46206:SF5">
    <property type="entry name" value="P450, PUTATIVE (EUROFUNG)-RELATED"/>
    <property type="match status" value="1"/>
</dbReference>
<evidence type="ECO:0000256" key="1">
    <source>
        <dbReference type="ARBA" id="ARBA00001971"/>
    </source>
</evidence>
<keyword evidence="5 12" id="KW-0812">Transmembrane</keyword>
<dbReference type="GO" id="GO:0016020">
    <property type="term" value="C:membrane"/>
    <property type="evidence" value="ECO:0007669"/>
    <property type="project" value="UniProtKB-SubCell"/>
</dbReference>
<dbReference type="GO" id="GO:0004497">
    <property type="term" value="F:monooxygenase activity"/>
    <property type="evidence" value="ECO:0007669"/>
    <property type="project" value="UniProtKB-KW"/>
</dbReference>
<dbReference type="GO" id="GO:0016705">
    <property type="term" value="F:oxidoreductase activity, acting on paired donors, with incorporation or reduction of molecular oxygen"/>
    <property type="evidence" value="ECO:0007669"/>
    <property type="project" value="InterPro"/>
</dbReference>
<evidence type="ECO:0000313" key="14">
    <source>
        <dbReference type="Proteomes" id="UP000800200"/>
    </source>
</evidence>
<gene>
    <name evidence="13" type="ORF">K469DRAFT_725057</name>
</gene>
<dbReference type="Gene3D" id="1.10.630.10">
    <property type="entry name" value="Cytochrome P450"/>
    <property type="match status" value="1"/>
</dbReference>
<keyword evidence="6" id="KW-0479">Metal-binding</keyword>
<feature type="transmembrane region" description="Helical" evidence="12">
    <location>
        <begin position="20"/>
        <end position="40"/>
    </location>
</feature>
<dbReference type="Pfam" id="PF00067">
    <property type="entry name" value="p450"/>
    <property type="match status" value="1"/>
</dbReference>
<evidence type="ECO:0000256" key="2">
    <source>
        <dbReference type="ARBA" id="ARBA00004370"/>
    </source>
</evidence>
<dbReference type="CDD" id="cd11041">
    <property type="entry name" value="CYP503A1-like"/>
    <property type="match status" value="1"/>
</dbReference>
<name>A0A6A6E800_9PEZI</name>
<evidence type="ECO:0000256" key="9">
    <source>
        <dbReference type="ARBA" id="ARBA00023004"/>
    </source>
</evidence>
<keyword evidence="8" id="KW-0560">Oxidoreductase</keyword>
<evidence type="ECO:0000256" key="11">
    <source>
        <dbReference type="ARBA" id="ARBA00023136"/>
    </source>
</evidence>
<keyword evidence="11 12" id="KW-0472">Membrane</keyword>
<keyword evidence="9" id="KW-0408">Iron</keyword>
<keyword evidence="10" id="KW-0503">Monooxygenase</keyword>
<comment type="subcellular location">
    <subcellularLocation>
        <location evidence="2">Membrane</location>
    </subcellularLocation>
</comment>
<evidence type="ECO:0000256" key="8">
    <source>
        <dbReference type="ARBA" id="ARBA00023002"/>
    </source>
</evidence>
<dbReference type="InterPro" id="IPR036396">
    <property type="entry name" value="Cyt_P450_sf"/>
</dbReference>
<keyword evidence="14" id="KW-1185">Reference proteome</keyword>
<accession>A0A6A6E800</accession>
<keyword evidence="4" id="KW-0349">Heme</keyword>
<dbReference type="InterPro" id="IPR001128">
    <property type="entry name" value="Cyt_P450"/>
</dbReference>
<evidence type="ECO:0000256" key="7">
    <source>
        <dbReference type="ARBA" id="ARBA00022989"/>
    </source>
</evidence>
<evidence type="ECO:0000256" key="4">
    <source>
        <dbReference type="ARBA" id="ARBA00022617"/>
    </source>
</evidence>
<evidence type="ECO:0000256" key="3">
    <source>
        <dbReference type="ARBA" id="ARBA00010617"/>
    </source>
</evidence>
<protein>
    <submittedName>
        <fullName evidence="13">Cytochrome P450</fullName>
    </submittedName>
</protein>
<comment type="similarity">
    <text evidence="3">Belongs to the cytochrome P450 family.</text>
</comment>
<evidence type="ECO:0000256" key="10">
    <source>
        <dbReference type="ARBA" id="ARBA00023033"/>
    </source>
</evidence>
<dbReference type="EMBL" id="ML994625">
    <property type="protein sequence ID" value="KAF2188051.1"/>
    <property type="molecule type" value="Genomic_DNA"/>
</dbReference>
<dbReference type="OrthoDB" id="1844152at2759"/>
<comment type="cofactor">
    <cofactor evidence="1">
        <name>heme</name>
        <dbReference type="ChEBI" id="CHEBI:30413"/>
    </cofactor>
</comment>
<keyword evidence="7 12" id="KW-1133">Transmembrane helix</keyword>
<proteinExistence type="inferred from homology"/>
<sequence length="495" mass="56610">MLQEPVQVIFLAIKNRWHGMPFGVVALIAFYRIFLIFNIYRNRPRNIPLKSTPYSFGKWFKNVEFILHAPEVILQAYGEIGNSTFAVPSLAEYQVLTCSEDDVKELCNGSEDTLSFHTAMTDRLSHKYTIWDFEYGNVDPHDSIPSRAIKERVKEGFAKKIAEGKKVGGWTSVSIFKFSKAVIEEVNAQVILGTELANNHDYTVFAGEFARQLSSFLTAIVAPAIMRFRGNMRKLAGYIGPVLERRLREEKDGVDLSKKYMDCIQWTVDSSRTAPQREINRLIARVIGILLASSHQMSMSLVYDICTLYDNPEYIEPLRKEIREALHNNSNDPFKEMHLLDSFLLEVARLNPPDALTVQRKVMKPFKLPSGAYIPAGNLVAVPMQALARNKDIYPDPDRFDGRRFFNANAKKGENGPVTKFTDVSYAYPYWGSPRKSWLQTIKQSLVHLLLNYDFKLEDEKAPRFYNWTTAIVPRFSTRLLLKKREDGGLEGLKA</sequence>
<dbReference type="GO" id="GO:0020037">
    <property type="term" value="F:heme binding"/>
    <property type="evidence" value="ECO:0007669"/>
    <property type="project" value="InterPro"/>
</dbReference>
<dbReference type="AlphaFoldDB" id="A0A6A6E800"/>
<reference evidence="13" key="1">
    <citation type="journal article" date="2020" name="Stud. Mycol.">
        <title>101 Dothideomycetes genomes: a test case for predicting lifestyles and emergence of pathogens.</title>
        <authorList>
            <person name="Haridas S."/>
            <person name="Albert R."/>
            <person name="Binder M."/>
            <person name="Bloem J."/>
            <person name="Labutti K."/>
            <person name="Salamov A."/>
            <person name="Andreopoulos B."/>
            <person name="Baker S."/>
            <person name="Barry K."/>
            <person name="Bills G."/>
            <person name="Bluhm B."/>
            <person name="Cannon C."/>
            <person name="Castanera R."/>
            <person name="Culley D."/>
            <person name="Daum C."/>
            <person name="Ezra D."/>
            <person name="Gonzalez J."/>
            <person name="Henrissat B."/>
            <person name="Kuo A."/>
            <person name="Liang C."/>
            <person name="Lipzen A."/>
            <person name="Lutzoni F."/>
            <person name="Magnuson J."/>
            <person name="Mondo S."/>
            <person name="Nolan M."/>
            <person name="Ohm R."/>
            <person name="Pangilinan J."/>
            <person name="Park H.-J."/>
            <person name="Ramirez L."/>
            <person name="Alfaro M."/>
            <person name="Sun H."/>
            <person name="Tritt A."/>
            <person name="Yoshinaga Y."/>
            <person name="Zwiers L.-H."/>
            <person name="Turgeon B."/>
            <person name="Goodwin S."/>
            <person name="Spatafora J."/>
            <person name="Crous P."/>
            <person name="Grigoriev I."/>
        </authorList>
    </citation>
    <scope>NUCLEOTIDE SEQUENCE</scope>
    <source>
        <strain evidence="13">CBS 207.26</strain>
    </source>
</reference>
<dbReference type="Proteomes" id="UP000800200">
    <property type="component" value="Unassembled WGS sequence"/>
</dbReference>